<sequence>MIAIIAFARIQEERLNQDARRMRTTPRPTTYKPLVPSTPSRPSLPKKLTGEELRDRSAKDLWFYQLVSEQRFSTPSLLPFIIHTVIAIVVITVASATLLQSSFLQLSSAKKKDKRERQKKKEEKEGPQPHAFFLPCYCRQPTSTFPLLLFSAAPATTKRSPAATVAPAPAAGQPSSSPLLSRRPPSPSPPQPQPQPHPSSHTLLGRCSTLAQPPSSSTALSLPRRCPTAPLPSLSQQLPTPAILNC</sequence>
<evidence type="ECO:0000313" key="4">
    <source>
        <dbReference type="Proteomes" id="UP000287651"/>
    </source>
</evidence>
<feature type="region of interest" description="Disordered" evidence="1">
    <location>
        <begin position="21"/>
        <end position="52"/>
    </location>
</feature>
<keyword evidence="2" id="KW-0812">Transmembrane</keyword>
<keyword evidence="2" id="KW-1133">Transmembrane helix</keyword>
<dbReference type="EMBL" id="AMZH03005803">
    <property type="protein sequence ID" value="RRT65475.1"/>
    <property type="molecule type" value="Genomic_DNA"/>
</dbReference>
<feature type="compositionally biased region" description="Basic and acidic residues" evidence="1">
    <location>
        <begin position="115"/>
        <end position="126"/>
    </location>
</feature>
<gene>
    <name evidence="3" type="ORF">B296_00023437</name>
</gene>
<evidence type="ECO:0000313" key="3">
    <source>
        <dbReference type="EMBL" id="RRT65475.1"/>
    </source>
</evidence>
<evidence type="ECO:0000256" key="2">
    <source>
        <dbReference type="SAM" id="Phobius"/>
    </source>
</evidence>
<dbReference type="AlphaFoldDB" id="A0A426ZNG4"/>
<feature type="region of interest" description="Disordered" evidence="1">
    <location>
        <begin position="161"/>
        <end position="224"/>
    </location>
</feature>
<feature type="region of interest" description="Disordered" evidence="1">
    <location>
        <begin position="107"/>
        <end position="126"/>
    </location>
</feature>
<reference evidence="3 4" key="1">
    <citation type="journal article" date="2014" name="Agronomy (Basel)">
        <title>A Draft Genome Sequence for Ensete ventricosum, the Drought-Tolerant Tree Against Hunger.</title>
        <authorList>
            <person name="Harrison J."/>
            <person name="Moore K.A."/>
            <person name="Paszkiewicz K."/>
            <person name="Jones T."/>
            <person name="Grant M."/>
            <person name="Ambacheew D."/>
            <person name="Muzemil S."/>
            <person name="Studholme D.J."/>
        </authorList>
    </citation>
    <scope>NUCLEOTIDE SEQUENCE [LARGE SCALE GENOMIC DNA]</scope>
</reference>
<comment type="caution">
    <text evidence="3">The sequence shown here is derived from an EMBL/GenBank/DDBJ whole genome shotgun (WGS) entry which is preliminary data.</text>
</comment>
<feature type="compositionally biased region" description="Pro residues" evidence="1">
    <location>
        <begin position="184"/>
        <end position="197"/>
    </location>
</feature>
<dbReference type="Proteomes" id="UP000287651">
    <property type="component" value="Unassembled WGS sequence"/>
</dbReference>
<proteinExistence type="predicted"/>
<organism evidence="3 4">
    <name type="scientific">Ensete ventricosum</name>
    <name type="common">Abyssinian banana</name>
    <name type="synonym">Musa ensete</name>
    <dbReference type="NCBI Taxonomy" id="4639"/>
    <lineage>
        <taxon>Eukaryota</taxon>
        <taxon>Viridiplantae</taxon>
        <taxon>Streptophyta</taxon>
        <taxon>Embryophyta</taxon>
        <taxon>Tracheophyta</taxon>
        <taxon>Spermatophyta</taxon>
        <taxon>Magnoliopsida</taxon>
        <taxon>Liliopsida</taxon>
        <taxon>Zingiberales</taxon>
        <taxon>Musaceae</taxon>
        <taxon>Ensete</taxon>
    </lineage>
</organism>
<keyword evidence="2" id="KW-0472">Membrane</keyword>
<evidence type="ECO:0000256" key="1">
    <source>
        <dbReference type="SAM" id="MobiDB-lite"/>
    </source>
</evidence>
<feature type="transmembrane region" description="Helical" evidence="2">
    <location>
        <begin position="80"/>
        <end position="104"/>
    </location>
</feature>
<feature type="compositionally biased region" description="Polar residues" evidence="1">
    <location>
        <begin position="209"/>
        <end position="220"/>
    </location>
</feature>
<name>A0A426ZNG4_ENSVE</name>
<accession>A0A426ZNG4</accession>
<feature type="compositionally biased region" description="Low complexity" evidence="1">
    <location>
        <begin position="161"/>
        <end position="183"/>
    </location>
</feature>
<protein>
    <submittedName>
        <fullName evidence="3">Uncharacterized protein</fullName>
    </submittedName>
</protein>